<dbReference type="Gene3D" id="3.30.565.10">
    <property type="entry name" value="Histidine kinase-like ATPase, C-terminal domain"/>
    <property type="match status" value="1"/>
</dbReference>
<evidence type="ECO:0000259" key="6">
    <source>
        <dbReference type="PROSITE" id="PS50042"/>
    </source>
</evidence>
<dbReference type="PANTHER" id="PTHR43065">
    <property type="entry name" value="SENSOR HISTIDINE KINASE"/>
    <property type="match status" value="1"/>
</dbReference>
<evidence type="ECO:0000256" key="1">
    <source>
        <dbReference type="ARBA" id="ARBA00000085"/>
    </source>
</evidence>
<dbReference type="GO" id="GO:0000155">
    <property type="term" value="F:phosphorelay sensor kinase activity"/>
    <property type="evidence" value="ECO:0007669"/>
    <property type="project" value="InterPro"/>
</dbReference>
<evidence type="ECO:0000256" key="3">
    <source>
        <dbReference type="ARBA" id="ARBA00022553"/>
    </source>
</evidence>
<dbReference type="PRINTS" id="PR00344">
    <property type="entry name" value="BCTRLSENSOR"/>
</dbReference>
<gene>
    <name evidence="8" type="ORF">EV190_12364</name>
</gene>
<dbReference type="Gene3D" id="1.10.287.130">
    <property type="match status" value="1"/>
</dbReference>
<dbReference type="CDD" id="cd00038">
    <property type="entry name" value="CAP_ED"/>
    <property type="match status" value="1"/>
</dbReference>
<keyword evidence="4" id="KW-0418">Kinase</keyword>
<accession>A0A4R6UJ23</accession>
<comment type="caution">
    <text evidence="8">The sequence shown here is derived from an EMBL/GenBank/DDBJ whole genome shotgun (WGS) entry which is preliminary data.</text>
</comment>
<keyword evidence="5" id="KW-0902">Two-component regulatory system</keyword>
<dbReference type="Gene3D" id="2.60.120.10">
    <property type="entry name" value="Jelly Rolls"/>
    <property type="match status" value="1"/>
</dbReference>
<dbReference type="RefSeq" id="WP_166655509.1">
    <property type="nucleotide sequence ID" value="NZ_SNYN01000023.1"/>
</dbReference>
<evidence type="ECO:0000256" key="5">
    <source>
        <dbReference type="ARBA" id="ARBA00023012"/>
    </source>
</evidence>
<dbReference type="InterPro" id="IPR036890">
    <property type="entry name" value="HATPase_C_sf"/>
</dbReference>
<sequence>MTTTPPHGRALAATDLHGVELFSGLETDQYEWLASAGVAADLADGEVLFRDGERADWFCVLISGGLVITTVVDGREEVLTRHVAGEGHGARENGDKPSAAHGFTGEMPLLIGGDYVATATAVGRSLVARYDRDAFLEMMVRCPRVTRTLIPVLAWRIHSSEVQAGQRGRLNALGTLAAGIAHELNNPAAAMARSSADLAAALPQLEERAQAWGAAASEAERAAVAAAREEILGRPPASGPRDALDAAEVEDEVSDWLDGHGLARAWRLASAVVDRGLDADWLDALARGMRSETVVPALEYLDVSLAAANLAGEAGEAGARVSALVGAVKEYTNLDRAPEQEVDLVQGLESTLAILRRKLSGVAVSRDYQPDVPVVLGYPGELNQVWTNLIDNAVDAMEGGGSPPELGVVVRLEGTCAVVEIADNGPGVPSDVLPRVFEPFFTTKDVGKGTGLGLHLSHRIVAQRHNGSIQVRSAPGDTRFIVRIPADGPGPGRVCRLPDTPGR</sequence>
<dbReference type="AlphaFoldDB" id="A0A4R6UJ23"/>
<evidence type="ECO:0000259" key="7">
    <source>
        <dbReference type="PROSITE" id="PS50109"/>
    </source>
</evidence>
<name>A0A4R6UJ23_9ACTN</name>
<dbReference type="SUPFAM" id="SSF55874">
    <property type="entry name" value="ATPase domain of HSP90 chaperone/DNA topoisomerase II/histidine kinase"/>
    <property type="match status" value="1"/>
</dbReference>
<dbReference type="InterPro" id="IPR004358">
    <property type="entry name" value="Sig_transdc_His_kin-like_C"/>
</dbReference>
<dbReference type="Pfam" id="PF02518">
    <property type="entry name" value="HATPase_c"/>
    <property type="match status" value="1"/>
</dbReference>
<evidence type="ECO:0000313" key="9">
    <source>
        <dbReference type="Proteomes" id="UP000295281"/>
    </source>
</evidence>
<keyword evidence="4" id="KW-0808">Transferase</keyword>
<dbReference type="Pfam" id="PF00027">
    <property type="entry name" value="cNMP_binding"/>
    <property type="match status" value="1"/>
</dbReference>
<dbReference type="InterPro" id="IPR014710">
    <property type="entry name" value="RmlC-like_jellyroll"/>
</dbReference>
<feature type="domain" description="Histidine kinase" evidence="7">
    <location>
        <begin position="320"/>
        <end position="488"/>
    </location>
</feature>
<evidence type="ECO:0000256" key="4">
    <source>
        <dbReference type="ARBA" id="ARBA00022777"/>
    </source>
</evidence>
<dbReference type="EC" id="2.7.13.3" evidence="2"/>
<keyword evidence="9" id="KW-1185">Reference proteome</keyword>
<dbReference type="EMBL" id="SNYN01000023">
    <property type="protein sequence ID" value="TDQ46908.1"/>
    <property type="molecule type" value="Genomic_DNA"/>
</dbReference>
<dbReference type="PROSITE" id="PS50042">
    <property type="entry name" value="CNMP_BINDING_3"/>
    <property type="match status" value="1"/>
</dbReference>
<dbReference type="SMART" id="SM00100">
    <property type="entry name" value="cNMP"/>
    <property type="match status" value="1"/>
</dbReference>
<dbReference type="SUPFAM" id="SSF51206">
    <property type="entry name" value="cAMP-binding domain-like"/>
    <property type="match status" value="1"/>
</dbReference>
<dbReference type="SMART" id="SM00387">
    <property type="entry name" value="HATPase_c"/>
    <property type="match status" value="1"/>
</dbReference>
<dbReference type="InterPro" id="IPR003661">
    <property type="entry name" value="HisK_dim/P_dom"/>
</dbReference>
<feature type="domain" description="Cyclic nucleotide-binding" evidence="6">
    <location>
        <begin position="21"/>
        <end position="156"/>
    </location>
</feature>
<proteinExistence type="predicted"/>
<dbReference type="InterPro" id="IPR018490">
    <property type="entry name" value="cNMP-bd_dom_sf"/>
</dbReference>
<dbReference type="InterPro" id="IPR000595">
    <property type="entry name" value="cNMP-bd_dom"/>
</dbReference>
<comment type="catalytic activity">
    <reaction evidence="1">
        <text>ATP + protein L-histidine = ADP + protein N-phospho-L-histidine.</text>
        <dbReference type="EC" id="2.7.13.3"/>
    </reaction>
</comment>
<dbReference type="Proteomes" id="UP000295281">
    <property type="component" value="Unassembled WGS sequence"/>
</dbReference>
<dbReference type="InterPro" id="IPR005467">
    <property type="entry name" value="His_kinase_dom"/>
</dbReference>
<dbReference type="CDD" id="cd00082">
    <property type="entry name" value="HisKA"/>
    <property type="match status" value="1"/>
</dbReference>
<dbReference type="PROSITE" id="PS50109">
    <property type="entry name" value="HIS_KIN"/>
    <property type="match status" value="1"/>
</dbReference>
<evidence type="ECO:0000256" key="2">
    <source>
        <dbReference type="ARBA" id="ARBA00012438"/>
    </source>
</evidence>
<dbReference type="PANTHER" id="PTHR43065:SF48">
    <property type="entry name" value="HISTIDINE KINASE"/>
    <property type="match status" value="1"/>
</dbReference>
<dbReference type="InterPro" id="IPR003594">
    <property type="entry name" value="HATPase_dom"/>
</dbReference>
<organism evidence="8 9">
    <name type="scientific">Actinorugispora endophytica</name>
    <dbReference type="NCBI Taxonomy" id="1605990"/>
    <lineage>
        <taxon>Bacteria</taxon>
        <taxon>Bacillati</taxon>
        <taxon>Actinomycetota</taxon>
        <taxon>Actinomycetes</taxon>
        <taxon>Streptosporangiales</taxon>
        <taxon>Nocardiopsidaceae</taxon>
        <taxon>Actinorugispora</taxon>
    </lineage>
</organism>
<protein>
    <recommendedName>
        <fullName evidence="2">histidine kinase</fullName>
        <ecNumber evidence="2">2.7.13.3</ecNumber>
    </recommendedName>
</protein>
<reference evidence="8 9" key="1">
    <citation type="submission" date="2019-03" db="EMBL/GenBank/DDBJ databases">
        <title>Genomic Encyclopedia of Type Strains, Phase IV (KMG-IV): sequencing the most valuable type-strain genomes for metagenomic binning, comparative biology and taxonomic classification.</title>
        <authorList>
            <person name="Goeker M."/>
        </authorList>
    </citation>
    <scope>NUCLEOTIDE SEQUENCE [LARGE SCALE GENOMIC DNA]</scope>
    <source>
        <strain evidence="8 9">DSM 46770</strain>
    </source>
</reference>
<evidence type="ECO:0000313" key="8">
    <source>
        <dbReference type="EMBL" id="TDQ46908.1"/>
    </source>
</evidence>
<keyword evidence="3" id="KW-0597">Phosphoprotein</keyword>